<accession>A0A8H4L0M5</accession>
<feature type="compositionally biased region" description="Polar residues" evidence="1">
    <location>
        <begin position="63"/>
        <end position="79"/>
    </location>
</feature>
<evidence type="ECO:0000313" key="2">
    <source>
        <dbReference type="EMBL" id="KAF4460747.1"/>
    </source>
</evidence>
<protein>
    <submittedName>
        <fullName evidence="2">Uncharacterized protein</fullName>
    </submittedName>
</protein>
<dbReference type="EMBL" id="JAADYS010001867">
    <property type="protein sequence ID" value="KAF4460747.1"/>
    <property type="molecule type" value="Genomic_DNA"/>
</dbReference>
<evidence type="ECO:0000256" key="1">
    <source>
        <dbReference type="SAM" id="MobiDB-lite"/>
    </source>
</evidence>
<reference evidence="2 3" key="1">
    <citation type="submission" date="2020-01" db="EMBL/GenBank/DDBJ databases">
        <title>Identification and distribution of gene clusters putatively required for synthesis of sphingolipid metabolism inhibitors in phylogenetically diverse species of the filamentous fungus Fusarium.</title>
        <authorList>
            <person name="Kim H.-S."/>
            <person name="Busman M."/>
            <person name="Brown D.W."/>
            <person name="Divon H."/>
            <person name="Uhlig S."/>
            <person name="Proctor R.H."/>
        </authorList>
    </citation>
    <scope>NUCLEOTIDE SEQUENCE [LARGE SCALE GENOMIC DNA]</scope>
    <source>
        <strain evidence="2 3">NRRL 20459</strain>
    </source>
</reference>
<dbReference type="Proteomes" id="UP000554235">
    <property type="component" value="Unassembled WGS sequence"/>
</dbReference>
<sequence length="79" mass="8474">MAPLLKNSIEPRVPDAIRAHLPREDALGHVWKSEHLSSVSGAPNTSILAMVERFQMPSPDTAAPTNSKSPTTGYTPAPK</sequence>
<gene>
    <name evidence="2" type="ORF">FALBO_12466</name>
</gene>
<organism evidence="2 3">
    <name type="scientific">Fusarium albosuccineum</name>
    <dbReference type="NCBI Taxonomy" id="1237068"/>
    <lineage>
        <taxon>Eukaryota</taxon>
        <taxon>Fungi</taxon>
        <taxon>Dikarya</taxon>
        <taxon>Ascomycota</taxon>
        <taxon>Pezizomycotina</taxon>
        <taxon>Sordariomycetes</taxon>
        <taxon>Hypocreomycetidae</taxon>
        <taxon>Hypocreales</taxon>
        <taxon>Nectriaceae</taxon>
        <taxon>Fusarium</taxon>
        <taxon>Fusarium decemcellulare species complex</taxon>
    </lineage>
</organism>
<dbReference type="AlphaFoldDB" id="A0A8H4L0M5"/>
<name>A0A8H4L0M5_9HYPO</name>
<comment type="caution">
    <text evidence="2">The sequence shown here is derived from an EMBL/GenBank/DDBJ whole genome shotgun (WGS) entry which is preliminary data.</text>
</comment>
<evidence type="ECO:0000313" key="3">
    <source>
        <dbReference type="Proteomes" id="UP000554235"/>
    </source>
</evidence>
<keyword evidence="3" id="KW-1185">Reference proteome</keyword>
<feature type="region of interest" description="Disordered" evidence="1">
    <location>
        <begin position="55"/>
        <end position="79"/>
    </location>
</feature>
<proteinExistence type="predicted"/>